<organism evidence="2 3">
    <name type="scientific">Iphiclides podalirius</name>
    <name type="common">scarce swallowtail</name>
    <dbReference type="NCBI Taxonomy" id="110791"/>
    <lineage>
        <taxon>Eukaryota</taxon>
        <taxon>Metazoa</taxon>
        <taxon>Ecdysozoa</taxon>
        <taxon>Arthropoda</taxon>
        <taxon>Hexapoda</taxon>
        <taxon>Insecta</taxon>
        <taxon>Pterygota</taxon>
        <taxon>Neoptera</taxon>
        <taxon>Endopterygota</taxon>
        <taxon>Lepidoptera</taxon>
        <taxon>Glossata</taxon>
        <taxon>Ditrysia</taxon>
        <taxon>Papilionoidea</taxon>
        <taxon>Papilionidae</taxon>
        <taxon>Papilioninae</taxon>
        <taxon>Iphiclides</taxon>
    </lineage>
</organism>
<dbReference type="InterPro" id="IPR015943">
    <property type="entry name" value="WD40/YVTN_repeat-like_dom_sf"/>
</dbReference>
<keyword evidence="1" id="KW-0677">Repeat</keyword>
<dbReference type="Proteomes" id="UP000837857">
    <property type="component" value="Chromosome 25"/>
</dbReference>
<feature type="non-terminal residue" evidence="2">
    <location>
        <position position="438"/>
    </location>
</feature>
<protein>
    <submittedName>
        <fullName evidence="2">Uncharacterized protein</fullName>
    </submittedName>
</protein>
<evidence type="ECO:0000256" key="1">
    <source>
        <dbReference type="ARBA" id="ARBA00022737"/>
    </source>
</evidence>
<dbReference type="PANTHER" id="PTHR44324:SF3">
    <property type="entry name" value="WD REPEAT-CONTAINING PROTEIN 49-LIKE"/>
    <property type="match status" value="1"/>
</dbReference>
<dbReference type="Gene3D" id="2.130.10.10">
    <property type="entry name" value="YVTN repeat-like/Quinoprotein amine dehydrogenase"/>
    <property type="match status" value="1"/>
</dbReference>
<evidence type="ECO:0000313" key="3">
    <source>
        <dbReference type="Proteomes" id="UP000837857"/>
    </source>
</evidence>
<keyword evidence="3" id="KW-1185">Reference proteome</keyword>
<accession>A0ABN8IM57</accession>
<sequence length="438" mass="48720">MSIKSQKSLNEECSEILEKSYSVRGLSDDSISSDDNEDCLSRELLRKISPAVLSKLRRRFKRDKARGVANIDRKVEEVMKAAAKEEGIEFTVTSQHNDTLWLKAEEFVEAIDEVFGPHKYSAHARQLCLVLDPLRSGRVRWGALLNRLLPSERTPASQRPAPECMRPLQLRHSQSSSDVPISERFVSFPEECIIKLVGIEREDSFCYVAVSKGGKVGVYSGQFKLLSSYECLAYSPCGEDGSSSLMIGTVRGALCVLRFTRPRVSLLQYTPDALAYSGWTELCSGAQRAYCTARTHAALHSRAVRRVLCERDARRVLSCSHDTSCSLRVRHASPHLDDYTLKLQRGASCFHAVVALRLVAVGSADGAVRLWSPPQSMPFAKLTVPGSAAVLDVAILTRLEVVVVFHSNCDLLAGWIQKMRSKTYSVNQANCIMMENME</sequence>
<dbReference type="InterPro" id="IPR051242">
    <property type="entry name" value="WD-EF-hand_domain"/>
</dbReference>
<name>A0ABN8IM57_9NEOP</name>
<dbReference type="PANTHER" id="PTHR44324">
    <property type="entry name" value="WD40 REPEAT DOMAIN 95"/>
    <property type="match status" value="1"/>
</dbReference>
<gene>
    <name evidence="2" type="ORF">IPOD504_LOCUS10600</name>
</gene>
<dbReference type="SUPFAM" id="SSF50978">
    <property type="entry name" value="WD40 repeat-like"/>
    <property type="match status" value="1"/>
</dbReference>
<dbReference type="EMBL" id="OW152837">
    <property type="protein sequence ID" value="CAH2058460.1"/>
    <property type="molecule type" value="Genomic_DNA"/>
</dbReference>
<dbReference type="InterPro" id="IPR036322">
    <property type="entry name" value="WD40_repeat_dom_sf"/>
</dbReference>
<reference evidence="2" key="1">
    <citation type="submission" date="2022-03" db="EMBL/GenBank/DDBJ databases">
        <authorList>
            <person name="Martin H S."/>
        </authorList>
    </citation>
    <scope>NUCLEOTIDE SEQUENCE</scope>
</reference>
<evidence type="ECO:0000313" key="2">
    <source>
        <dbReference type="EMBL" id="CAH2058460.1"/>
    </source>
</evidence>
<proteinExistence type="predicted"/>